<gene>
    <name evidence="1" type="ORF">CKO31_20425</name>
</gene>
<proteinExistence type="predicted"/>
<name>A0ABS1CMC1_9GAMM</name>
<reference evidence="1 2" key="1">
    <citation type="journal article" date="2020" name="Microorganisms">
        <title>Osmotic Adaptation and Compatible Solute Biosynthesis of Phototrophic Bacteria as Revealed from Genome Analyses.</title>
        <authorList>
            <person name="Imhoff J.F."/>
            <person name="Rahn T."/>
            <person name="Kunzel S."/>
            <person name="Keller A."/>
            <person name="Neulinger S.C."/>
        </authorList>
    </citation>
    <scope>NUCLEOTIDE SEQUENCE [LARGE SCALE GENOMIC DNA]</scope>
    <source>
        <strain evidence="1 2">DSM 6210</strain>
    </source>
</reference>
<dbReference type="Proteomes" id="UP000748752">
    <property type="component" value="Unassembled WGS sequence"/>
</dbReference>
<comment type="caution">
    <text evidence="1">The sequence shown here is derived from an EMBL/GenBank/DDBJ whole genome shotgun (WGS) entry which is preliminary data.</text>
</comment>
<organism evidence="1 2">
    <name type="scientific">Thiohalocapsa halophila</name>
    <dbReference type="NCBI Taxonomy" id="69359"/>
    <lineage>
        <taxon>Bacteria</taxon>
        <taxon>Pseudomonadati</taxon>
        <taxon>Pseudomonadota</taxon>
        <taxon>Gammaproteobacteria</taxon>
        <taxon>Chromatiales</taxon>
        <taxon>Chromatiaceae</taxon>
        <taxon>Thiohalocapsa</taxon>
    </lineage>
</organism>
<dbReference type="EMBL" id="NRRV01000067">
    <property type="protein sequence ID" value="MBK1633075.1"/>
    <property type="molecule type" value="Genomic_DNA"/>
</dbReference>
<evidence type="ECO:0000313" key="1">
    <source>
        <dbReference type="EMBL" id="MBK1633075.1"/>
    </source>
</evidence>
<dbReference type="RefSeq" id="WP_200241041.1">
    <property type="nucleotide sequence ID" value="NZ_NRRV01000067.1"/>
</dbReference>
<evidence type="ECO:0000313" key="2">
    <source>
        <dbReference type="Proteomes" id="UP000748752"/>
    </source>
</evidence>
<keyword evidence="2" id="KW-1185">Reference proteome</keyword>
<accession>A0ABS1CMC1</accession>
<protein>
    <submittedName>
        <fullName evidence="1">Uncharacterized protein</fullName>
    </submittedName>
</protein>
<sequence>MLTRNDKPFGILNRSGPMDLEQHLPALRAARFGRALDAVRRTAADTGADGLSEEDIAAVIREARQERRHKAGD</sequence>